<dbReference type="Pfam" id="PF18765">
    <property type="entry name" value="Polbeta"/>
    <property type="match status" value="1"/>
</dbReference>
<evidence type="ECO:0000259" key="1">
    <source>
        <dbReference type="Pfam" id="PF13228"/>
    </source>
</evidence>
<dbReference type="InterPro" id="IPR043519">
    <property type="entry name" value="NT_sf"/>
</dbReference>
<evidence type="ECO:0000313" key="4">
    <source>
        <dbReference type="Proteomes" id="UP000886723"/>
    </source>
</evidence>
<accession>A0A9D1T6Y6</accession>
<proteinExistence type="predicted"/>
<dbReference type="Gene3D" id="3.30.460.10">
    <property type="entry name" value="Beta Polymerase, domain 2"/>
    <property type="match status" value="1"/>
</dbReference>
<sequence>MKTEEICDRIVRTLAACPFIKGIVLGGSRATNTDEADSDIDIGIYYEKEKLDYGMLNRLAKELDDGHRENLVCQEGGWGPWVNCGGWLKIGGCSVDLILRDWDRVMEAVRETDRGEFSAHYQTGHPHAFLNVTYRGELACCRILYSRDSEFEEQKQYARQYPEALREALIRFFVFEAGFSCELAEKYLSRGDRCYLAGLVFRAVSAMNQALFALNRQWLLNEKKAVFRIDTFPKRPETYSEQVNRMFEVLGGEPLRGISMLKELCGQVQALCEEL</sequence>
<feature type="domain" description="Polymerase beta nucleotidyltransferase" evidence="2">
    <location>
        <begin position="10"/>
        <end position="66"/>
    </location>
</feature>
<gene>
    <name evidence="3" type="ORF">IAA63_13525</name>
</gene>
<organism evidence="3 4">
    <name type="scientific">Candidatus Pullilachnospira stercoravium</name>
    <dbReference type="NCBI Taxonomy" id="2840913"/>
    <lineage>
        <taxon>Bacteria</taxon>
        <taxon>Bacillati</taxon>
        <taxon>Bacillota</taxon>
        <taxon>Clostridia</taxon>
        <taxon>Lachnospirales</taxon>
        <taxon>Lachnospiraceae</taxon>
        <taxon>Lachnospiraceae incertae sedis</taxon>
        <taxon>Candidatus Pullilachnospira</taxon>
    </lineage>
</organism>
<dbReference type="AlphaFoldDB" id="A0A9D1T6Y6"/>
<dbReference type="EMBL" id="DVON01000284">
    <property type="protein sequence ID" value="HIV14140.1"/>
    <property type="molecule type" value="Genomic_DNA"/>
</dbReference>
<protein>
    <submittedName>
        <fullName evidence="3">Nucleotidyltransferase domain-containing protein</fullName>
    </submittedName>
</protein>
<dbReference type="InterPro" id="IPR041633">
    <property type="entry name" value="Polbeta"/>
</dbReference>
<dbReference type="Pfam" id="PF13228">
    <property type="entry name" value="DUF4037"/>
    <property type="match status" value="1"/>
</dbReference>
<reference evidence="3" key="1">
    <citation type="submission" date="2020-10" db="EMBL/GenBank/DDBJ databases">
        <authorList>
            <person name="Gilroy R."/>
        </authorList>
    </citation>
    <scope>NUCLEOTIDE SEQUENCE</scope>
    <source>
        <strain evidence="3">ChiBcec2-4451</strain>
    </source>
</reference>
<dbReference type="CDD" id="cd05403">
    <property type="entry name" value="NT_KNTase_like"/>
    <property type="match status" value="1"/>
</dbReference>
<feature type="domain" description="DUF4037" evidence="1">
    <location>
        <begin position="142"/>
        <end position="219"/>
    </location>
</feature>
<dbReference type="SUPFAM" id="SSF81301">
    <property type="entry name" value="Nucleotidyltransferase"/>
    <property type="match status" value="1"/>
</dbReference>
<reference evidence="3" key="2">
    <citation type="journal article" date="2021" name="PeerJ">
        <title>Extensive microbial diversity within the chicken gut microbiome revealed by metagenomics and culture.</title>
        <authorList>
            <person name="Gilroy R."/>
            <person name="Ravi A."/>
            <person name="Getino M."/>
            <person name="Pursley I."/>
            <person name="Horton D.L."/>
            <person name="Alikhan N.F."/>
            <person name="Baker D."/>
            <person name="Gharbi K."/>
            <person name="Hall N."/>
            <person name="Watson M."/>
            <person name="Adriaenssens E.M."/>
            <person name="Foster-Nyarko E."/>
            <person name="Jarju S."/>
            <person name="Secka A."/>
            <person name="Antonio M."/>
            <person name="Oren A."/>
            <person name="Chaudhuri R.R."/>
            <person name="La Ragione R."/>
            <person name="Hildebrand F."/>
            <person name="Pallen M.J."/>
        </authorList>
    </citation>
    <scope>NUCLEOTIDE SEQUENCE</scope>
    <source>
        <strain evidence="3">ChiBcec2-4451</strain>
    </source>
</reference>
<dbReference type="Proteomes" id="UP000886723">
    <property type="component" value="Unassembled WGS sequence"/>
</dbReference>
<dbReference type="InterPro" id="IPR025117">
    <property type="entry name" value="DUF4037"/>
</dbReference>
<evidence type="ECO:0000259" key="2">
    <source>
        <dbReference type="Pfam" id="PF18765"/>
    </source>
</evidence>
<evidence type="ECO:0000313" key="3">
    <source>
        <dbReference type="EMBL" id="HIV14140.1"/>
    </source>
</evidence>
<comment type="caution">
    <text evidence="3">The sequence shown here is derived from an EMBL/GenBank/DDBJ whole genome shotgun (WGS) entry which is preliminary data.</text>
</comment>
<name>A0A9D1T6Y6_9FIRM</name>